<organism evidence="1 2">
    <name type="scientific">Novosphingobium capsulatum</name>
    <dbReference type="NCBI Taxonomy" id="13688"/>
    <lineage>
        <taxon>Bacteria</taxon>
        <taxon>Pseudomonadati</taxon>
        <taxon>Pseudomonadota</taxon>
        <taxon>Alphaproteobacteria</taxon>
        <taxon>Sphingomonadales</taxon>
        <taxon>Sphingomonadaceae</taxon>
        <taxon>Novosphingobium</taxon>
    </lineage>
</organism>
<accession>A0ABU1MSC4</accession>
<name>A0ABU1MSC4_9SPHN</name>
<dbReference type="Proteomes" id="UP001184150">
    <property type="component" value="Unassembled WGS sequence"/>
</dbReference>
<sequence length="44" mass="4810">MGNSIAGEPFRLMAFRGHRAADFTDIVILVAFRFGQNRGRGGAQ</sequence>
<reference evidence="1 2" key="1">
    <citation type="submission" date="2023-07" db="EMBL/GenBank/DDBJ databases">
        <title>Sorghum-associated microbial communities from plants grown in Nebraska, USA.</title>
        <authorList>
            <person name="Schachtman D."/>
        </authorList>
    </citation>
    <scope>NUCLEOTIDE SEQUENCE [LARGE SCALE GENOMIC DNA]</scope>
    <source>
        <strain evidence="1 2">DS1027</strain>
    </source>
</reference>
<evidence type="ECO:0000313" key="1">
    <source>
        <dbReference type="EMBL" id="MDR6512752.1"/>
    </source>
</evidence>
<gene>
    <name evidence="1" type="ORF">J2792_003637</name>
</gene>
<comment type="caution">
    <text evidence="1">The sequence shown here is derived from an EMBL/GenBank/DDBJ whole genome shotgun (WGS) entry which is preliminary data.</text>
</comment>
<evidence type="ECO:0000313" key="2">
    <source>
        <dbReference type="Proteomes" id="UP001184150"/>
    </source>
</evidence>
<dbReference type="RefSeq" id="WP_255352208.1">
    <property type="nucleotide sequence ID" value="NZ_JAVDRD010000011.1"/>
</dbReference>
<keyword evidence="2" id="KW-1185">Reference proteome</keyword>
<proteinExistence type="predicted"/>
<protein>
    <submittedName>
        <fullName evidence="1">Uncharacterized protein</fullName>
    </submittedName>
</protein>
<dbReference type="EMBL" id="JAVDRD010000011">
    <property type="protein sequence ID" value="MDR6512752.1"/>
    <property type="molecule type" value="Genomic_DNA"/>
</dbReference>